<gene>
    <name evidence="7" type="ORF">SAMN02746065_1121</name>
</gene>
<feature type="transmembrane region" description="Helical" evidence="6">
    <location>
        <begin position="242"/>
        <end position="265"/>
    </location>
</feature>
<dbReference type="PANTHER" id="PTHR39087:SF2">
    <property type="entry name" value="UPF0104 MEMBRANE PROTEIN MJ1595"/>
    <property type="match status" value="1"/>
</dbReference>
<evidence type="ECO:0000256" key="5">
    <source>
        <dbReference type="ARBA" id="ARBA00023136"/>
    </source>
</evidence>
<feature type="transmembrane region" description="Helical" evidence="6">
    <location>
        <begin position="47"/>
        <end position="64"/>
    </location>
</feature>
<comment type="subcellular location">
    <subcellularLocation>
        <location evidence="1">Cell membrane</location>
        <topology evidence="1">Multi-pass membrane protein</topology>
    </subcellularLocation>
</comment>
<keyword evidence="5 6" id="KW-0472">Membrane</keyword>
<feature type="transmembrane region" description="Helical" evidence="6">
    <location>
        <begin position="298"/>
        <end position="316"/>
    </location>
</feature>
<dbReference type="GO" id="GO:0005886">
    <property type="term" value="C:plasma membrane"/>
    <property type="evidence" value="ECO:0007669"/>
    <property type="project" value="UniProtKB-SubCell"/>
</dbReference>
<feature type="transmembrane region" description="Helical" evidence="6">
    <location>
        <begin position="166"/>
        <end position="186"/>
    </location>
</feature>
<keyword evidence="8" id="KW-1185">Reference proteome</keyword>
<evidence type="ECO:0000313" key="8">
    <source>
        <dbReference type="Proteomes" id="UP000192418"/>
    </source>
</evidence>
<feature type="transmembrane region" description="Helical" evidence="6">
    <location>
        <begin position="7"/>
        <end position="27"/>
    </location>
</feature>
<feature type="transmembrane region" description="Helical" evidence="6">
    <location>
        <begin position="126"/>
        <end position="146"/>
    </location>
</feature>
<dbReference type="EMBL" id="FWXY01000012">
    <property type="protein sequence ID" value="SMC83515.1"/>
    <property type="molecule type" value="Genomic_DNA"/>
</dbReference>
<keyword evidence="3 6" id="KW-0812">Transmembrane</keyword>
<dbReference type="PANTHER" id="PTHR39087">
    <property type="entry name" value="UPF0104 MEMBRANE PROTEIN MJ1595"/>
    <property type="match status" value="1"/>
</dbReference>
<keyword evidence="2" id="KW-1003">Cell membrane</keyword>
<evidence type="ECO:0000256" key="4">
    <source>
        <dbReference type="ARBA" id="ARBA00022989"/>
    </source>
</evidence>
<feature type="transmembrane region" description="Helical" evidence="6">
    <location>
        <begin position="271"/>
        <end position="291"/>
    </location>
</feature>
<dbReference type="RefSeq" id="WP_084069614.1">
    <property type="nucleotide sequence ID" value="NZ_FWXY01000012.1"/>
</dbReference>
<dbReference type="STRING" id="1121400.SAMN02746065_1121"/>
<evidence type="ECO:0000313" key="7">
    <source>
        <dbReference type="EMBL" id="SMC83515.1"/>
    </source>
</evidence>
<organism evidence="7 8">
    <name type="scientific">Desulfocicer vacuolatum DSM 3385</name>
    <dbReference type="NCBI Taxonomy" id="1121400"/>
    <lineage>
        <taxon>Bacteria</taxon>
        <taxon>Pseudomonadati</taxon>
        <taxon>Thermodesulfobacteriota</taxon>
        <taxon>Desulfobacteria</taxon>
        <taxon>Desulfobacterales</taxon>
        <taxon>Desulfobacteraceae</taxon>
        <taxon>Desulfocicer</taxon>
    </lineage>
</organism>
<dbReference type="OrthoDB" id="9786506at2"/>
<evidence type="ECO:0000256" key="6">
    <source>
        <dbReference type="SAM" id="Phobius"/>
    </source>
</evidence>
<keyword evidence="4 6" id="KW-1133">Transmembrane helix</keyword>
<dbReference type="Proteomes" id="UP000192418">
    <property type="component" value="Unassembled WGS sequence"/>
</dbReference>
<evidence type="ECO:0000256" key="2">
    <source>
        <dbReference type="ARBA" id="ARBA00022475"/>
    </source>
</evidence>
<dbReference type="Pfam" id="PF03706">
    <property type="entry name" value="LPG_synthase_TM"/>
    <property type="match status" value="1"/>
</dbReference>
<dbReference type="AlphaFoldDB" id="A0A1W2CE17"/>
<sequence>MRSDTLFKKAISFFIGLLVSFFFFQMAFKNIPLVELKTTITHVNYHYIFWAVLIVLFSCVLRSLRWKILLSHGVKFSTCFHVLMTGFMLNCVLPGRAGEVTRPVLISQRSSHSFAGALSSVLLERLFDLFTLLVFFALLLSWIPISRSLSYSFGEYELNAALLISLAWWMIKLFFVLLGGVLLLAFKRTRKIPEMFIAGALKYVCVLPEKIADMLELFLFNPLTLFIRHFVTGIEAVKSSRAFISVMGLSFGIWLVQLGSFWVVAKAVPGISLGIVELAFVMVVISFFIAIPSVPGYWGVWEAGGMFAMMVFNISGADAAGYQLVNHAVQIFPVMVVGFFSVLIIPLCQDRSRLN</sequence>
<evidence type="ECO:0008006" key="9">
    <source>
        <dbReference type="Google" id="ProtNLM"/>
    </source>
</evidence>
<protein>
    <recommendedName>
        <fullName evidence="9">Lysylphosphatidylglycerol synthase TM region</fullName>
    </recommendedName>
</protein>
<proteinExistence type="predicted"/>
<feature type="transmembrane region" description="Helical" evidence="6">
    <location>
        <begin position="328"/>
        <end position="348"/>
    </location>
</feature>
<dbReference type="InterPro" id="IPR022791">
    <property type="entry name" value="L-PG_synthase/AglD"/>
</dbReference>
<dbReference type="NCBIfam" id="TIGR00374">
    <property type="entry name" value="flippase-like domain"/>
    <property type="match status" value="1"/>
</dbReference>
<evidence type="ECO:0000256" key="3">
    <source>
        <dbReference type="ARBA" id="ARBA00022692"/>
    </source>
</evidence>
<reference evidence="7 8" key="1">
    <citation type="submission" date="2017-04" db="EMBL/GenBank/DDBJ databases">
        <authorList>
            <person name="Afonso C.L."/>
            <person name="Miller P.J."/>
            <person name="Scott M.A."/>
            <person name="Spackman E."/>
            <person name="Goraichik I."/>
            <person name="Dimitrov K.M."/>
            <person name="Suarez D.L."/>
            <person name="Swayne D.E."/>
        </authorList>
    </citation>
    <scope>NUCLEOTIDE SEQUENCE [LARGE SCALE GENOMIC DNA]</scope>
    <source>
        <strain evidence="7 8">DSM 3385</strain>
    </source>
</reference>
<evidence type="ECO:0000256" key="1">
    <source>
        <dbReference type="ARBA" id="ARBA00004651"/>
    </source>
</evidence>
<accession>A0A1W2CE17</accession>
<name>A0A1W2CE17_9BACT</name>